<evidence type="ECO:0000256" key="1">
    <source>
        <dbReference type="SAM" id="MobiDB-lite"/>
    </source>
</evidence>
<accession>A0A645EXX1</accession>
<feature type="region of interest" description="Disordered" evidence="1">
    <location>
        <begin position="1"/>
        <end position="24"/>
    </location>
</feature>
<proteinExistence type="predicted"/>
<feature type="compositionally biased region" description="Basic and acidic residues" evidence="1">
    <location>
        <begin position="11"/>
        <end position="20"/>
    </location>
</feature>
<dbReference type="AlphaFoldDB" id="A0A645EXX1"/>
<protein>
    <submittedName>
        <fullName evidence="2">Uncharacterized protein</fullName>
    </submittedName>
</protein>
<gene>
    <name evidence="2" type="ORF">SDC9_153273</name>
</gene>
<dbReference type="EMBL" id="VSSQ01051901">
    <property type="protein sequence ID" value="MPN06019.1"/>
    <property type="molecule type" value="Genomic_DNA"/>
</dbReference>
<comment type="caution">
    <text evidence="2">The sequence shown here is derived from an EMBL/GenBank/DDBJ whole genome shotgun (WGS) entry which is preliminary data.</text>
</comment>
<reference evidence="2" key="1">
    <citation type="submission" date="2019-08" db="EMBL/GenBank/DDBJ databases">
        <authorList>
            <person name="Kucharzyk K."/>
            <person name="Murdoch R.W."/>
            <person name="Higgins S."/>
            <person name="Loffler F."/>
        </authorList>
    </citation>
    <scope>NUCLEOTIDE SEQUENCE</scope>
</reference>
<evidence type="ECO:0000313" key="2">
    <source>
        <dbReference type="EMBL" id="MPN06019.1"/>
    </source>
</evidence>
<sequence>MNKKTVQRPTTNEKKEKYTYSEDPEIDTDLAVPIIENDLKVPDPKDF</sequence>
<name>A0A645EXX1_9ZZZZ</name>
<organism evidence="2">
    <name type="scientific">bioreactor metagenome</name>
    <dbReference type="NCBI Taxonomy" id="1076179"/>
    <lineage>
        <taxon>unclassified sequences</taxon>
        <taxon>metagenomes</taxon>
        <taxon>ecological metagenomes</taxon>
    </lineage>
</organism>